<gene>
    <name evidence="3" type="ORF">K7G82_11465</name>
</gene>
<dbReference type="Proteomes" id="UP000706039">
    <property type="component" value="Unassembled WGS sequence"/>
</dbReference>
<evidence type="ECO:0000313" key="4">
    <source>
        <dbReference type="Proteomes" id="UP000706039"/>
    </source>
</evidence>
<organism evidence="3 4">
    <name type="scientific">Sphingomonas colocasiae</name>
    <dbReference type="NCBI Taxonomy" id="1848973"/>
    <lineage>
        <taxon>Bacteria</taxon>
        <taxon>Pseudomonadati</taxon>
        <taxon>Pseudomonadota</taxon>
        <taxon>Alphaproteobacteria</taxon>
        <taxon>Sphingomonadales</taxon>
        <taxon>Sphingomonadaceae</taxon>
        <taxon>Sphingomonas</taxon>
    </lineage>
</organism>
<dbReference type="InterPro" id="IPR012338">
    <property type="entry name" value="Beta-lactam/transpept-like"/>
</dbReference>
<evidence type="ECO:0000259" key="2">
    <source>
        <dbReference type="Pfam" id="PF00144"/>
    </source>
</evidence>
<name>A0ABS7PQC0_9SPHN</name>
<dbReference type="InterPro" id="IPR001466">
    <property type="entry name" value="Beta-lactam-related"/>
</dbReference>
<dbReference type="Gene3D" id="3.40.710.10">
    <property type="entry name" value="DD-peptidase/beta-lactamase superfamily"/>
    <property type="match status" value="1"/>
</dbReference>
<keyword evidence="3" id="KW-0378">Hydrolase</keyword>
<dbReference type="PANTHER" id="PTHR46825">
    <property type="entry name" value="D-ALANYL-D-ALANINE-CARBOXYPEPTIDASE/ENDOPEPTIDASE AMPH"/>
    <property type="match status" value="1"/>
</dbReference>
<accession>A0ABS7PQC0</accession>
<reference evidence="3 4" key="1">
    <citation type="submission" date="2021-08" db="EMBL/GenBank/DDBJ databases">
        <authorList>
            <person name="Tuo L."/>
        </authorList>
    </citation>
    <scope>NUCLEOTIDE SEQUENCE [LARGE SCALE GENOMIC DNA]</scope>
    <source>
        <strain evidence="3 4">JCM 31229</strain>
    </source>
</reference>
<evidence type="ECO:0000256" key="1">
    <source>
        <dbReference type="SAM" id="SignalP"/>
    </source>
</evidence>
<feature type="domain" description="Beta-lactamase-related" evidence="2">
    <location>
        <begin position="41"/>
        <end position="342"/>
    </location>
</feature>
<feature type="chain" id="PRO_5045565758" evidence="1">
    <location>
        <begin position="27"/>
        <end position="541"/>
    </location>
</feature>
<proteinExistence type="predicted"/>
<dbReference type="Pfam" id="PF00144">
    <property type="entry name" value="Beta-lactamase"/>
    <property type="match status" value="1"/>
</dbReference>
<dbReference type="GO" id="GO:0016787">
    <property type="term" value="F:hydrolase activity"/>
    <property type="evidence" value="ECO:0007669"/>
    <property type="project" value="UniProtKB-KW"/>
</dbReference>
<protein>
    <submittedName>
        <fullName evidence="3">Serine hydrolase</fullName>
    </submittedName>
</protein>
<sequence length="541" mass="58610">MNFHRSVSPMLAIAGLLLAIPSVAAAADPAPDIDRLFANWKSGTPGCAVGIGRKGQPDMVRAYGDADLEHGIGIDANTVIEAGSSSKQFTAAAVLRLAERGQVALTDDVRKYLPELPDYGHAITIDHMLNHTSGLRDWGGVQIIAGWPRTTRIYTMDDVLRITVRQKSLNFVPGTRYSYTNTGYNLLALIVERVSGKSLADYSRAEFFEPLGMTHTGWRDEFRRIVKNRAIAYVPSTEGYIQRMPFENAYGNGGLLTTAGDLLRWNAALSEGRLGAFVTKGLETRAMLRSGQEVNYARGLIVGEYRGYREVAHPGATAGYTAWLGRYPQAGLSIALLCNAADIDATGLAHGIANLFLPPIPSSVASSARPSVRQVAPEGLFVEEATGMPLMLKSEAGKLMLAGQGELKPVSETEYRAEGTVLRFDGRGGFTLRDEFGAISHYRSVAGSAPSGTELARFAGDYTSDEAEAAYSVTLREGQLTMALRGRPDEAFPLTPAYRDAFTIADTLVRFRRDGQGAISGLSVGNERVWDLRFARNPAHR</sequence>
<dbReference type="InterPro" id="IPR050491">
    <property type="entry name" value="AmpC-like"/>
</dbReference>
<evidence type="ECO:0000313" key="3">
    <source>
        <dbReference type="EMBL" id="MBY8822915.1"/>
    </source>
</evidence>
<keyword evidence="1" id="KW-0732">Signal</keyword>
<feature type="signal peptide" evidence="1">
    <location>
        <begin position="1"/>
        <end position="26"/>
    </location>
</feature>
<dbReference type="RefSeq" id="WP_222989960.1">
    <property type="nucleotide sequence ID" value="NZ_JAINVV010000004.1"/>
</dbReference>
<keyword evidence="4" id="KW-1185">Reference proteome</keyword>
<dbReference type="EMBL" id="JAINVV010000004">
    <property type="protein sequence ID" value="MBY8822915.1"/>
    <property type="molecule type" value="Genomic_DNA"/>
</dbReference>
<dbReference type="PANTHER" id="PTHR46825:SF9">
    <property type="entry name" value="BETA-LACTAMASE-RELATED DOMAIN-CONTAINING PROTEIN"/>
    <property type="match status" value="1"/>
</dbReference>
<comment type="caution">
    <text evidence="3">The sequence shown here is derived from an EMBL/GenBank/DDBJ whole genome shotgun (WGS) entry which is preliminary data.</text>
</comment>
<dbReference type="SUPFAM" id="SSF56601">
    <property type="entry name" value="beta-lactamase/transpeptidase-like"/>
    <property type="match status" value="1"/>
</dbReference>